<feature type="compositionally biased region" description="Basic residues" evidence="1">
    <location>
        <begin position="9"/>
        <end position="20"/>
    </location>
</feature>
<dbReference type="AlphaFoldDB" id="A0A9J7X4R0"/>
<keyword evidence="4" id="KW-1185">Reference proteome</keyword>
<protein>
    <recommendedName>
        <fullName evidence="2">DUF4806 domain-containing protein</fullName>
    </recommendedName>
</protein>
<dbReference type="Ensembl" id="ENSCCRT00000131182.1">
    <property type="protein sequence ID" value="ENSCCRP00000101116.1"/>
    <property type="gene ID" value="ENSCCRG00000072228.1"/>
</dbReference>
<dbReference type="PANTHER" id="PTHR34153:SF2">
    <property type="entry name" value="SI:CH211-262H13.3-RELATED"/>
    <property type="match status" value="1"/>
</dbReference>
<evidence type="ECO:0000259" key="2">
    <source>
        <dbReference type="Pfam" id="PF16064"/>
    </source>
</evidence>
<dbReference type="InterPro" id="IPR032071">
    <property type="entry name" value="DUF4806"/>
</dbReference>
<feature type="compositionally biased region" description="Basic and acidic residues" evidence="1">
    <location>
        <begin position="22"/>
        <end position="37"/>
    </location>
</feature>
<dbReference type="PANTHER" id="PTHR34153">
    <property type="entry name" value="SI:CH211-262H13.3-RELATED-RELATED"/>
    <property type="match status" value="1"/>
</dbReference>
<dbReference type="OMA" id="CHASSDI"/>
<dbReference type="Proteomes" id="UP001108240">
    <property type="component" value="Unplaced"/>
</dbReference>
<reference evidence="3" key="1">
    <citation type="submission" date="2025-08" db="UniProtKB">
        <authorList>
            <consortium name="Ensembl"/>
        </authorList>
    </citation>
    <scope>IDENTIFICATION</scope>
</reference>
<feature type="compositionally biased region" description="Polar residues" evidence="1">
    <location>
        <begin position="69"/>
        <end position="81"/>
    </location>
</feature>
<evidence type="ECO:0000313" key="3">
    <source>
        <dbReference type="Ensembl" id="ENSCCRP00000101116.1"/>
    </source>
</evidence>
<feature type="compositionally biased region" description="Basic and acidic residues" evidence="1">
    <location>
        <begin position="122"/>
        <end position="138"/>
    </location>
</feature>
<proteinExistence type="predicted"/>
<feature type="domain" description="DUF4806" evidence="2">
    <location>
        <begin position="208"/>
        <end position="280"/>
    </location>
</feature>
<feature type="region of interest" description="Disordered" evidence="1">
    <location>
        <begin position="1"/>
        <end position="165"/>
    </location>
</feature>
<dbReference type="GeneTree" id="ENSGT01060000248712"/>
<feature type="compositionally biased region" description="Low complexity" evidence="1">
    <location>
        <begin position="105"/>
        <end position="117"/>
    </location>
</feature>
<name>A0A9J7X4R0_CYPCA</name>
<sequence length="336" mass="38110">SKTAPSLTRGHRAPQVHPKGHSTADLHPKDHRTPDLHRRGHSSPELYPSDDSTPELYPRGLNSHKLHSSQHYSTKLSSSRHTITEHCTSRHVSPEIRPLRHASSEIHTSSNTSSEISRPNHASREILRSCHASSDIRRPCHTAPSPDPLKHTEPHQSREQTSSLQSSLLRNILTKQEMMMDQLRIIFKTLQSMKSTDESQTGMAQNVLPLKDVSSLQDMEEQLRSNPDLQKQLVHTLALKGGVDVHECIWKIMHGLVTNDLAKKINMRGINGKIGFQHLRLRDVVIAAVRRNHLTSAATENEIDSTIKRWLYLALDRDGGRRERMKRKERQESTTG</sequence>
<feature type="compositionally biased region" description="Basic and acidic residues" evidence="1">
    <location>
        <begin position="148"/>
        <end position="158"/>
    </location>
</feature>
<dbReference type="Pfam" id="PF16064">
    <property type="entry name" value="DUF4806"/>
    <property type="match status" value="1"/>
</dbReference>
<evidence type="ECO:0000256" key="1">
    <source>
        <dbReference type="SAM" id="MobiDB-lite"/>
    </source>
</evidence>
<accession>A0A9J7X4R0</accession>
<reference evidence="3" key="2">
    <citation type="submission" date="2025-09" db="UniProtKB">
        <authorList>
            <consortium name="Ensembl"/>
        </authorList>
    </citation>
    <scope>IDENTIFICATION</scope>
</reference>
<organism evidence="3 4">
    <name type="scientific">Cyprinus carpio carpio</name>
    <dbReference type="NCBI Taxonomy" id="630221"/>
    <lineage>
        <taxon>Eukaryota</taxon>
        <taxon>Metazoa</taxon>
        <taxon>Chordata</taxon>
        <taxon>Craniata</taxon>
        <taxon>Vertebrata</taxon>
        <taxon>Euteleostomi</taxon>
        <taxon>Actinopterygii</taxon>
        <taxon>Neopterygii</taxon>
        <taxon>Teleostei</taxon>
        <taxon>Ostariophysi</taxon>
        <taxon>Cypriniformes</taxon>
        <taxon>Cyprinidae</taxon>
        <taxon>Cyprininae</taxon>
        <taxon>Cyprinus</taxon>
    </lineage>
</organism>
<feature type="compositionally biased region" description="Basic and acidic residues" evidence="1">
    <location>
        <begin position="82"/>
        <end position="104"/>
    </location>
</feature>
<evidence type="ECO:0000313" key="4">
    <source>
        <dbReference type="Proteomes" id="UP001108240"/>
    </source>
</evidence>